<feature type="domain" description="Fumarase C C-terminal" evidence="1">
    <location>
        <begin position="78"/>
        <end position="130"/>
    </location>
</feature>
<dbReference type="EMBL" id="ASYU01000290">
    <property type="protein sequence ID" value="EQD94867.1"/>
    <property type="molecule type" value="Genomic_DNA"/>
</dbReference>
<sequence length="134" mass="14846">EAMTMVAVQVMGNDTAIGIAASQGNFELNVFKPVIIYNFLQSLRLLSDSMESFNIHCAIGIEPNREKIDYYLHHSLMLVTALNPHVGYENAAKIAKNAHKKGISLKESALELKLLSAEDFDKFVVPEKMIGPKV</sequence>
<dbReference type="PANTHER" id="PTHR11444">
    <property type="entry name" value="ASPARTATEAMMONIA/ARGININOSUCCINATE/ADENYLOSUCCINATE LYASE"/>
    <property type="match status" value="1"/>
</dbReference>
<protein>
    <recommendedName>
        <fullName evidence="1">Fumarase C C-terminal domain-containing protein</fullName>
    </recommendedName>
</protein>
<dbReference type="GO" id="GO:0004333">
    <property type="term" value="F:fumarate hydratase activity"/>
    <property type="evidence" value="ECO:0007669"/>
    <property type="project" value="InterPro"/>
</dbReference>
<proteinExistence type="predicted"/>
<dbReference type="Pfam" id="PF10415">
    <property type="entry name" value="FumaraseC_C"/>
    <property type="match status" value="1"/>
</dbReference>
<evidence type="ECO:0000313" key="3">
    <source>
        <dbReference type="Proteomes" id="UP000015834"/>
    </source>
</evidence>
<comment type="caution">
    <text evidence="2">The sequence shown here is derived from an EMBL/GenBank/DDBJ whole genome shotgun (WGS) entry which is preliminary data.</text>
</comment>
<organism evidence="2 3">
    <name type="scientific">Helicobacter pylori PZ5056</name>
    <dbReference type="NCBI Taxonomy" id="1337393"/>
    <lineage>
        <taxon>Bacteria</taxon>
        <taxon>Pseudomonadati</taxon>
        <taxon>Campylobacterota</taxon>
        <taxon>Epsilonproteobacteria</taxon>
        <taxon>Campylobacterales</taxon>
        <taxon>Helicobacteraceae</taxon>
        <taxon>Helicobacter</taxon>
    </lineage>
</organism>
<dbReference type="InterPro" id="IPR008948">
    <property type="entry name" value="L-Aspartase-like"/>
</dbReference>
<dbReference type="GO" id="GO:0006106">
    <property type="term" value="P:fumarate metabolic process"/>
    <property type="evidence" value="ECO:0007669"/>
    <property type="project" value="InterPro"/>
</dbReference>
<feature type="non-terminal residue" evidence="2">
    <location>
        <position position="1"/>
    </location>
</feature>
<dbReference type="GO" id="GO:0006099">
    <property type="term" value="P:tricarboxylic acid cycle"/>
    <property type="evidence" value="ECO:0007669"/>
    <property type="project" value="InterPro"/>
</dbReference>
<dbReference type="Gene3D" id="1.10.40.30">
    <property type="entry name" value="Fumarase/aspartase (C-terminal domain)"/>
    <property type="match status" value="1"/>
</dbReference>
<dbReference type="Proteomes" id="UP000015834">
    <property type="component" value="Unassembled WGS sequence"/>
</dbReference>
<reference evidence="2 3" key="1">
    <citation type="journal article" date="2013" name="Genome Announc.">
        <title>Draft Genome Sequences of Helicobacter pylori Strains Isolated from Regions of Low and High Gastric Cancer Risk in Colombia.</title>
        <authorList>
            <person name="Sheh A."/>
            <person name="Piazuelo M.B."/>
            <person name="Wilson K.T."/>
            <person name="Correa P."/>
            <person name="Fox J.G."/>
        </authorList>
    </citation>
    <scope>NUCLEOTIDE SEQUENCE [LARGE SCALE GENOMIC DNA]</scope>
    <source>
        <strain evidence="2 3">PZ5056</strain>
    </source>
</reference>
<accession>T2SQE7</accession>
<name>T2SQE7_HELPX</name>
<evidence type="ECO:0000259" key="1">
    <source>
        <dbReference type="Pfam" id="PF10415"/>
    </source>
</evidence>
<dbReference type="InterPro" id="IPR018951">
    <property type="entry name" value="Fumarase_C_C"/>
</dbReference>
<dbReference type="PANTHER" id="PTHR11444:SF1">
    <property type="entry name" value="FUMARATE HYDRATASE, MITOCHONDRIAL"/>
    <property type="match status" value="1"/>
</dbReference>
<dbReference type="SUPFAM" id="SSF48557">
    <property type="entry name" value="L-aspartase-like"/>
    <property type="match status" value="1"/>
</dbReference>
<gene>
    <name evidence="2" type="ORF">L933_02990</name>
</gene>
<dbReference type="Gene3D" id="1.20.200.10">
    <property type="entry name" value="Fumarase/aspartase (Central domain)"/>
    <property type="match status" value="1"/>
</dbReference>
<dbReference type="PATRIC" id="fig|1337393.3.peg.1590"/>
<dbReference type="InterPro" id="IPR005677">
    <property type="entry name" value="Fum_hydII"/>
</dbReference>
<dbReference type="AlphaFoldDB" id="T2SQE7"/>
<dbReference type="GO" id="GO:0006108">
    <property type="term" value="P:malate metabolic process"/>
    <property type="evidence" value="ECO:0007669"/>
    <property type="project" value="TreeGrafter"/>
</dbReference>
<evidence type="ECO:0000313" key="2">
    <source>
        <dbReference type="EMBL" id="EQD94867.1"/>
    </source>
</evidence>
<dbReference type="FunFam" id="1.10.40.30:FF:000002">
    <property type="entry name" value="Fumarate hydratase class II"/>
    <property type="match status" value="1"/>
</dbReference>